<name>A0A0H4PUY7_9BACT</name>
<evidence type="ECO:0000313" key="1">
    <source>
        <dbReference type="EMBL" id="AKP52187.1"/>
    </source>
</evidence>
<sequence>MKCKTLQSEFLLSLPRKAIPNFTIVPDIEIKPDRISSYRLSLSSIIQPEICNRPSIT</sequence>
<dbReference type="Proteomes" id="UP000036520">
    <property type="component" value="Chromosome"/>
</dbReference>
<dbReference type="AlphaFoldDB" id="A0A0H4PUY7"/>
<protein>
    <submittedName>
        <fullName evidence="1">Uncharacterized protein</fullName>
    </submittedName>
</protein>
<accession>A0A0H4PUY7</accession>
<dbReference type="EMBL" id="CP012040">
    <property type="protein sequence ID" value="AKP52187.1"/>
    <property type="molecule type" value="Genomic_DNA"/>
</dbReference>
<keyword evidence="2" id="KW-1185">Reference proteome</keyword>
<proteinExistence type="predicted"/>
<evidence type="ECO:0000313" key="2">
    <source>
        <dbReference type="Proteomes" id="UP000036520"/>
    </source>
</evidence>
<gene>
    <name evidence="1" type="ORF">CA2015_2777</name>
</gene>
<reference evidence="1 2" key="1">
    <citation type="submission" date="2015-07" db="EMBL/GenBank/DDBJ databases">
        <authorList>
            <person name="Kim K.M."/>
        </authorList>
    </citation>
    <scope>NUCLEOTIDE SEQUENCE [LARGE SCALE GENOMIC DNA]</scope>
    <source>
        <strain evidence="1 2">KCTC 12363</strain>
    </source>
</reference>
<organism evidence="1 2">
    <name type="scientific">Cyclobacterium amurskyense</name>
    <dbReference type="NCBI Taxonomy" id="320787"/>
    <lineage>
        <taxon>Bacteria</taxon>
        <taxon>Pseudomonadati</taxon>
        <taxon>Bacteroidota</taxon>
        <taxon>Cytophagia</taxon>
        <taxon>Cytophagales</taxon>
        <taxon>Cyclobacteriaceae</taxon>
        <taxon>Cyclobacterium</taxon>
    </lineage>
</organism>
<dbReference type="KEGG" id="camu:CA2015_2777"/>